<dbReference type="PROSITE" id="PS00194">
    <property type="entry name" value="THIOREDOXIN_1"/>
    <property type="match status" value="1"/>
</dbReference>
<dbReference type="InterPro" id="IPR013766">
    <property type="entry name" value="Thioredoxin_domain"/>
</dbReference>
<evidence type="ECO:0000256" key="5">
    <source>
        <dbReference type="SAM" id="SignalP"/>
    </source>
</evidence>
<keyword evidence="5" id="KW-0732">Signal</keyword>
<feature type="signal peptide" evidence="5">
    <location>
        <begin position="1"/>
        <end position="18"/>
    </location>
</feature>
<dbReference type="InterPro" id="IPR017937">
    <property type="entry name" value="Thioredoxin_CS"/>
</dbReference>
<keyword evidence="3" id="KW-1015">Disulfide bond</keyword>
<name>A0A327QV51_9BACT</name>
<dbReference type="InterPro" id="IPR050553">
    <property type="entry name" value="Thioredoxin_ResA/DsbE_sf"/>
</dbReference>
<keyword evidence="4" id="KW-0676">Redox-active center</keyword>
<feature type="chain" id="PRO_5016456271" evidence="5">
    <location>
        <begin position="19"/>
        <end position="413"/>
    </location>
</feature>
<dbReference type="InterPro" id="IPR036249">
    <property type="entry name" value="Thioredoxin-like_sf"/>
</dbReference>
<evidence type="ECO:0000313" key="7">
    <source>
        <dbReference type="EMBL" id="RAJ08250.1"/>
    </source>
</evidence>
<comment type="subcellular location">
    <subcellularLocation>
        <location evidence="1">Cell envelope</location>
    </subcellularLocation>
</comment>
<keyword evidence="2" id="KW-0201">Cytochrome c-type biogenesis</keyword>
<accession>A0A327QV51</accession>
<feature type="domain" description="Thioredoxin" evidence="6">
    <location>
        <begin position="257"/>
        <end position="399"/>
    </location>
</feature>
<dbReference type="Pfam" id="PF08534">
    <property type="entry name" value="Redoxin"/>
    <property type="match status" value="1"/>
</dbReference>
<dbReference type="Proteomes" id="UP000249547">
    <property type="component" value="Unassembled WGS sequence"/>
</dbReference>
<reference evidence="7 8" key="1">
    <citation type="submission" date="2018-06" db="EMBL/GenBank/DDBJ databases">
        <title>Genomic Encyclopedia of Archaeal and Bacterial Type Strains, Phase II (KMG-II): from individual species to whole genera.</title>
        <authorList>
            <person name="Goeker M."/>
        </authorList>
    </citation>
    <scope>NUCLEOTIDE SEQUENCE [LARGE SCALE GENOMIC DNA]</scope>
    <source>
        <strain evidence="7 8">DSM 23857</strain>
    </source>
</reference>
<dbReference type="AlphaFoldDB" id="A0A327QV51"/>
<dbReference type="GO" id="GO:0030313">
    <property type="term" value="C:cell envelope"/>
    <property type="evidence" value="ECO:0007669"/>
    <property type="project" value="UniProtKB-SubCell"/>
</dbReference>
<comment type="caution">
    <text evidence="7">The sequence shown here is derived from an EMBL/GenBank/DDBJ whole genome shotgun (WGS) entry which is preliminary data.</text>
</comment>
<evidence type="ECO:0000256" key="2">
    <source>
        <dbReference type="ARBA" id="ARBA00022748"/>
    </source>
</evidence>
<evidence type="ECO:0000313" key="8">
    <source>
        <dbReference type="Proteomes" id="UP000249547"/>
    </source>
</evidence>
<dbReference type="CDD" id="cd02966">
    <property type="entry name" value="TlpA_like_family"/>
    <property type="match status" value="1"/>
</dbReference>
<evidence type="ECO:0000256" key="4">
    <source>
        <dbReference type="ARBA" id="ARBA00023284"/>
    </source>
</evidence>
<evidence type="ECO:0000256" key="3">
    <source>
        <dbReference type="ARBA" id="ARBA00023157"/>
    </source>
</evidence>
<dbReference type="PANTHER" id="PTHR42852">
    <property type="entry name" value="THIOL:DISULFIDE INTERCHANGE PROTEIN DSBE"/>
    <property type="match status" value="1"/>
</dbReference>
<dbReference type="OrthoDB" id="744041at2"/>
<dbReference type="EMBL" id="QLLL01000002">
    <property type="protein sequence ID" value="RAJ08250.1"/>
    <property type="molecule type" value="Genomic_DNA"/>
</dbReference>
<dbReference type="RefSeq" id="WP_111596416.1">
    <property type="nucleotide sequence ID" value="NZ_QLLL01000002.1"/>
</dbReference>
<keyword evidence="8" id="KW-1185">Reference proteome</keyword>
<dbReference type="GO" id="GO:0016491">
    <property type="term" value="F:oxidoreductase activity"/>
    <property type="evidence" value="ECO:0007669"/>
    <property type="project" value="InterPro"/>
</dbReference>
<dbReference type="Gene3D" id="3.40.30.10">
    <property type="entry name" value="Glutaredoxin"/>
    <property type="match status" value="1"/>
</dbReference>
<dbReference type="PANTHER" id="PTHR42852:SF6">
    <property type="entry name" value="THIOL:DISULFIDE INTERCHANGE PROTEIN DSBE"/>
    <property type="match status" value="1"/>
</dbReference>
<dbReference type="SUPFAM" id="SSF52833">
    <property type="entry name" value="Thioredoxin-like"/>
    <property type="match status" value="1"/>
</dbReference>
<evidence type="ECO:0000256" key="1">
    <source>
        <dbReference type="ARBA" id="ARBA00004196"/>
    </source>
</evidence>
<organism evidence="7 8">
    <name type="scientific">Chitinophaga skermanii</name>
    <dbReference type="NCBI Taxonomy" id="331697"/>
    <lineage>
        <taxon>Bacteria</taxon>
        <taxon>Pseudomonadati</taxon>
        <taxon>Bacteroidota</taxon>
        <taxon>Chitinophagia</taxon>
        <taxon>Chitinophagales</taxon>
        <taxon>Chitinophagaceae</taxon>
        <taxon>Chitinophaga</taxon>
    </lineage>
</organism>
<gene>
    <name evidence="7" type="ORF">LX64_00897</name>
</gene>
<proteinExistence type="predicted"/>
<sequence length="413" mass="45563">MKRIFTLLLCLASAATYAQKKKPTAAVKQDKDTLVTVYGKFENALNDTVVVLTEAYSQEAVYTYIKKNKFELTMGVPKGGSVYILQVGNSGEKGGTVLYLESGICKVEGKGPYFEGASFTGSPWVKEWQEVMDITSPFEGDGKTMADLQETLNKAIKIGDEDVADSCVAHIQVLDKKMRDTLIRWVSNHPNSGPSGYTATTFFPQKAQRDSVVALLGEHALKTRYVQRYLYPGKIDKSNIQFKLGEGAADPSLVNRLKAGDKAPGFTLPDVNGKNVSLSDYKGKYLFIDFWASWCGPCLPQIPFLQDAYAKYKNQNFAMLAVSMDSKRAAWVDAIAKHKLSWTNVSSLKGWADTTAAAYGVTYIPSNVLINPEGVVIARDLYNDQIDAKLAEIFKMKPNDLPPSNLKNPTIKK</sequence>
<dbReference type="InterPro" id="IPR013740">
    <property type="entry name" value="Redoxin"/>
</dbReference>
<evidence type="ECO:0000259" key="6">
    <source>
        <dbReference type="PROSITE" id="PS51352"/>
    </source>
</evidence>
<dbReference type="PROSITE" id="PS51352">
    <property type="entry name" value="THIOREDOXIN_2"/>
    <property type="match status" value="1"/>
</dbReference>
<protein>
    <submittedName>
        <fullName evidence="7">Peroxiredoxin</fullName>
    </submittedName>
</protein>
<dbReference type="GO" id="GO:0017004">
    <property type="term" value="P:cytochrome complex assembly"/>
    <property type="evidence" value="ECO:0007669"/>
    <property type="project" value="UniProtKB-KW"/>
</dbReference>